<protein>
    <submittedName>
        <fullName evidence="2">Uncharacterized protein</fullName>
    </submittedName>
</protein>
<gene>
    <name evidence="2" type="ORF">DSM100238_0824</name>
</gene>
<keyword evidence="3" id="KW-1185">Reference proteome</keyword>
<reference evidence="2 3" key="1">
    <citation type="submission" date="2019-09" db="EMBL/GenBank/DDBJ databases">
        <title>Characterization of the phylogenetic diversity of two novel species belonging to the genus Bifidobacterium: Bifidobacterium cebidarum sp. nov. and Bifidobacterium leontopitheci sp. nov.</title>
        <authorList>
            <person name="Lugli G.A."/>
            <person name="Duranti S."/>
            <person name="Milani C."/>
            <person name="Turroni F."/>
            <person name="Ventura M."/>
        </authorList>
    </citation>
    <scope>NUCLEOTIDE SEQUENCE [LARGE SCALE GENOMIC DNA]</scope>
    <source>
        <strain evidence="2 3">DSM 100238</strain>
    </source>
</reference>
<dbReference type="Proteomes" id="UP000440041">
    <property type="component" value="Unassembled WGS sequence"/>
</dbReference>
<dbReference type="AlphaFoldDB" id="A0A6A2VHP9"/>
<feature type="region of interest" description="Disordered" evidence="1">
    <location>
        <begin position="128"/>
        <end position="200"/>
    </location>
</feature>
<evidence type="ECO:0000256" key="1">
    <source>
        <dbReference type="SAM" id="MobiDB-lite"/>
    </source>
</evidence>
<name>A0A6A2VHP9_9BIFI</name>
<comment type="caution">
    <text evidence="2">The sequence shown here is derived from an EMBL/GenBank/DDBJ whole genome shotgun (WGS) entry which is preliminary data.</text>
</comment>
<evidence type="ECO:0000313" key="3">
    <source>
        <dbReference type="Proteomes" id="UP000440041"/>
    </source>
</evidence>
<evidence type="ECO:0000313" key="2">
    <source>
        <dbReference type="EMBL" id="KAB8299392.1"/>
    </source>
</evidence>
<sequence length="200" mass="21459">MIRTGTCSGNHHVAGVLAGRNARLTVTQAQAAGTGARQGPTRQDGCERILTQRPGTTNGGRIGWVTYAGACAIRQTPPSAAISDAIRHIARVRTYAIGNNTTGDDGIWQHPSAHACQDILNRLHRPYAQRSSAETGRYALTADGSSRRIRPEHPERDAPPRPARVCRQTLPPAPRRAEAGPPHASPKLPARPKPARHTAH</sequence>
<dbReference type="EMBL" id="WBSO01000004">
    <property type="protein sequence ID" value="KAB8299392.1"/>
    <property type="molecule type" value="Genomic_DNA"/>
</dbReference>
<organism evidence="2 3">
    <name type="scientific">Bifidobacterium apri</name>
    <dbReference type="NCBI Taxonomy" id="1769423"/>
    <lineage>
        <taxon>Bacteria</taxon>
        <taxon>Bacillati</taxon>
        <taxon>Actinomycetota</taxon>
        <taxon>Actinomycetes</taxon>
        <taxon>Bifidobacteriales</taxon>
        <taxon>Bifidobacteriaceae</taxon>
        <taxon>Bifidobacterium</taxon>
    </lineage>
</organism>
<accession>A0A6A2VHP9</accession>
<proteinExistence type="predicted"/>
<feature type="compositionally biased region" description="Basic and acidic residues" evidence="1">
    <location>
        <begin position="145"/>
        <end position="159"/>
    </location>
</feature>